<keyword evidence="6" id="KW-1185">Reference proteome</keyword>
<dbReference type="GO" id="GO:0005737">
    <property type="term" value="C:cytoplasm"/>
    <property type="evidence" value="ECO:0007669"/>
    <property type="project" value="TreeGrafter"/>
</dbReference>
<reference evidence="5" key="1">
    <citation type="journal article" date="2022" name="Cell">
        <title>Repeat-based holocentromeres influence genome architecture and karyotype evolution.</title>
        <authorList>
            <person name="Hofstatter P.G."/>
            <person name="Thangavel G."/>
            <person name="Lux T."/>
            <person name="Neumann P."/>
            <person name="Vondrak T."/>
            <person name="Novak P."/>
            <person name="Zhang M."/>
            <person name="Costa L."/>
            <person name="Castellani M."/>
            <person name="Scott A."/>
            <person name="Toegelov H."/>
            <person name="Fuchs J."/>
            <person name="Mata-Sucre Y."/>
            <person name="Dias Y."/>
            <person name="Vanzela A.L.L."/>
            <person name="Huettel B."/>
            <person name="Almeida C.C.S."/>
            <person name="Simkova H."/>
            <person name="Souza G."/>
            <person name="Pedrosa-Harand A."/>
            <person name="Macas J."/>
            <person name="Mayer K.F.X."/>
            <person name="Houben A."/>
            <person name="Marques A."/>
        </authorList>
    </citation>
    <scope>NUCLEOTIDE SEQUENCE</scope>
    <source>
        <strain evidence="5">RhyBre1mFocal</strain>
    </source>
</reference>
<sequence length="554" mass="63034">MAPSNDHMEKLEFIEELTKNTDQVQAKVLSEILSKNAQTEYLKRYNMAGATDRKTFKARIPIVVYDDLKPDIQRIAEWDKSPILTAEPISEFFTRYVPGLNKGKELHFSFIKSETKTPGGLAARPVLSSIYKRNHFKRRPFDPYNVITSPTAAILCTDVFQSMYVQMLCGLIYRDEVLRIGAVFASGLLRAIRFLLNHWRDLARDIETGTLNKEITDASVQESVKDILIPNPDLAKFISDECSVENWAGIITRIWPHTKYLNVIVTGAMAQYIPTLEYYSGGLPMACTTYASSECCFGLNLKPMCKPEEVSYTIMPNMCYFEFIPIEESYGKVTRNLVDLADVEVGKEYELVITTYSGLWRYRVGDVLLVTGFHNTAPQLQFIRRKNCILSIDSDKTDESELQKGVERAAELIKPYGAGIVDYTSRSDITTIPGHYVIYWELLVKDGGKWPEKDVLDKCCLEMEEELNSVYWHFRTSDIIGPLEIRVLRSSTFEELMDCAISRGASINQYKTPRCVSILPIIQLLDSRVVSTHFSQGKERHEARVRNCATSGTK</sequence>
<protein>
    <submittedName>
        <fullName evidence="5">Uncharacterized protein</fullName>
    </submittedName>
</protein>
<dbReference type="PANTHER" id="PTHR31901">
    <property type="entry name" value="GH3 DOMAIN-CONTAINING PROTEIN"/>
    <property type="match status" value="1"/>
</dbReference>
<proteinExistence type="inferred from homology"/>
<evidence type="ECO:0000313" key="6">
    <source>
        <dbReference type="Proteomes" id="UP001151287"/>
    </source>
</evidence>
<feature type="domain" description="GH3 middle" evidence="3">
    <location>
        <begin position="312"/>
        <end position="385"/>
    </location>
</feature>
<accession>A0A9Q0CQI6</accession>
<dbReference type="PANTHER" id="PTHR31901:SF96">
    <property type="entry name" value="INDOLE-3-ACETIC ACID-AMIDO SYNTHETASE GH3.1-RELATED"/>
    <property type="match status" value="1"/>
</dbReference>
<evidence type="ECO:0000313" key="5">
    <source>
        <dbReference type="EMBL" id="KAJ1698316.1"/>
    </source>
</evidence>
<evidence type="ECO:0000256" key="1">
    <source>
        <dbReference type="ARBA" id="ARBA00008068"/>
    </source>
</evidence>
<evidence type="ECO:0000256" key="2">
    <source>
        <dbReference type="ARBA" id="ARBA00022598"/>
    </source>
</evidence>
<organism evidence="5 6">
    <name type="scientific">Rhynchospora breviuscula</name>
    <dbReference type="NCBI Taxonomy" id="2022672"/>
    <lineage>
        <taxon>Eukaryota</taxon>
        <taxon>Viridiplantae</taxon>
        <taxon>Streptophyta</taxon>
        <taxon>Embryophyta</taxon>
        <taxon>Tracheophyta</taxon>
        <taxon>Spermatophyta</taxon>
        <taxon>Magnoliopsida</taxon>
        <taxon>Liliopsida</taxon>
        <taxon>Poales</taxon>
        <taxon>Cyperaceae</taxon>
        <taxon>Cyperoideae</taxon>
        <taxon>Rhynchosporeae</taxon>
        <taxon>Rhynchospora</taxon>
    </lineage>
</organism>
<dbReference type="AlphaFoldDB" id="A0A9Q0CQI6"/>
<dbReference type="Pfam" id="PF03321">
    <property type="entry name" value="GH3"/>
    <property type="match status" value="1"/>
</dbReference>
<comment type="similarity">
    <text evidence="1">Belongs to the IAA-amido conjugating enzyme family.</text>
</comment>
<dbReference type="EMBL" id="JAMQYH010000002">
    <property type="protein sequence ID" value="KAJ1698316.1"/>
    <property type="molecule type" value="Genomic_DNA"/>
</dbReference>
<evidence type="ECO:0000259" key="4">
    <source>
        <dbReference type="Pfam" id="PF23572"/>
    </source>
</evidence>
<gene>
    <name evidence="5" type="ORF">LUZ63_006828</name>
</gene>
<evidence type="ECO:0000259" key="3">
    <source>
        <dbReference type="Pfam" id="PF23571"/>
    </source>
</evidence>
<dbReference type="InterPro" id="IPR055377">
    <property type="entry name" value="GH3_M"/>
</dbReference>
<dbReference type="Pfam" id="PF23571">
    <property type="entry name" value="GH3_M"/>
    <property type="match status" value="1"/>
</dbReference>
<dbReference type="Pfam" id="PF23572">
    <property type="entry name" value="GH3_C"/>
    <property type="match status" value="1"/>
</dbReference>
<dbReference type="OrthoDB" id="10004661at2759"/>
<dbReference type="InterPro" id="IPR004993">
    <property type="entry name" value="GH3"/>
</dbReference>
<dbReference type="InterPro" id="IPR055378">
    <property type="entry name" value="GH3_C"/>
</dbReference>
<dbReference type="GO" id="GO:0016881">
    <property type="term" value="F:acid-amino acid ligase activity"/>
    <property type="evidence" value="ECO:0007669"/>
    <property type="project" value="TreeGrafter"/>
</dbReference>
<name>A0A9Q0CQI6_9POAL</name>
<feature type="domain" description="GH3 C-terminal" evidence="4">
    <location>
        <begin position="401"/>
        <end position="516"/>
    </location>
</feature>
<dbReference type="Proteomes" id="UP001151287">
    <property type="component" value="Unassembled WGS sequence"/>
</dbReference>
<comment type="caution">
    <text evidence="5">The sequence shown here is derived from an EMBL/GenBank/DDBJ whole genome shotgun (WGS) entry which is preliminary data.</text>
</comment>
<keyword evidence="2" id="KW-0436">Ligase</keyword>